<dbReference type="GO" id="GO:0046914">
    <property type="term" value="F:transition metal ion binding"/>
    <property type="evidence" value="ECO:0007669"/>
    <property type="project" value="InterPro"/>
</dbReference>
<comment type="caution">
    <text evidence="9">The sequence shown here is derived from an EMBL/GenBank/DDBJ whole genome shotgun (WGS) entry which is preliminary data.</text>
</comment>
<dbReference type="InterPro" id="IPR008990">
    <property type="entry name" value="Elect_transpt_acc-like_dom_sf"/>
</dbReference>
<evidence type="ECO:0000256" key="5">
    <source>
        <dbReference type="PIRNR" id="PIRNR001427"/>
    </source>
</evidence>
<dbReference type="SUPFAM" id="SSF50090">
    <property type="entry name" value="Electron transport accessory proteins"/>
    <property type="match status" value="1"/>
</dbReference>
<dbReference type="Pfam" id="PF21006">
    <property type="entry name" value="NHase_beta_N"/>
    <property type="match status" value="1"/>
</dbReference>
<dbReference type="EMBL" id="JABFBC010000001">
    <property type="protein sequence ID" value="NNU80510.1"/>
    <property type="molecule type" value="Genomic_DNA"/>
</dbReference>
<dbReference type="InterPro" id="IPR049054">
    <property type="entry name" value="CN_hydtase_beta-like_N"/>
</dbReference>
<dbReference type="InterPro" id="IPR024690">
    <property type="entry name" value="CN_hydtase_beta_dom_C"/>
</dbReference>
<dbReference type="RefSeq" id="WP_171324331.1">
    <property type="nucleotide sequence ID" value="NZ_JABFBC010000001.1"/>
</dbReference>
<comment type="similarity">
    <text evidence="2 5">Belongs to the nitrile hydratase subunit beta family.</text>
</comment>
<evidence type="ECO:0000256" key="6">
    <source>
        <dbReference type="SAM" id="MobiDB-lite"/>
    </source>
</evidence>
<comment type="catalytic activity">
    <reaction evidence="4 5">
        <text>an aliphatic primary amide = an aliphatic nitrile + H2O</text>
        <dbReference type="Rhea" id="RHEA:12673"/>
        <dbReference type="ChEBI" id="CHEBI:15377"/>
        <dbReference type="ChEBI" id="CHEBI:65285"/>
        <dbReference type="ChEBI" id="CHEBI:80291"/>
        <dbReference type="EC" id="4.2.1.84"/>
    </reaction>
</comment>
<protein>
    <recommendedName>
        <fullName evidence="5">Nitrile hydratase subunit beta</fullName>
        <shortName evidence="5">NHase</shortName>
        <ecNumber evidence="5">4.2.1.84</ecNumber>
    </recommendedName>
</protein>
<gene>
    <name evidence="9" type="primary">nthB</name>
    <name evidence="9" type="ORF">HMH01_08660</name>
</gene>
<evidence type="ECO:0000259" key="7">
    <source>
        <dbReference type="Pfam" id="PF02211"/>
    </source>
</evidence>
<organism evidence="9 10">
    <name type="scientific">Halovulum dunhuangense</name>
    <dbReference type="NCBI Taxonomy" id="1505036"/>
    <lineage>
        <taxon>Bacteria</taxon>
        <taxon>Pseudomonadati</taxon>
        <taxon>Pseudomonadota</taxon>
        <taxon>Alphaproteobacteria</taxon>
        <taxon>Rhodobacterales</taxon>
        <taxon>Paracoccaceae</taxon>
        <taxon>Halovulum</taxon>
    </lineage>
</organism>
<dbReference type="Proteomes" id="UP000572377">
    <property type="component" value="Unassembled WGS sequence"/>
</dbReference>
<dbReference type="AlphaFoldDB" id="A0A849L2P5"/>
<evidence type="ECO:0000256" key="1">
    <source>
        <dbReference type="ARBA" id="ARBA00004042"/>
    </source>
</evidence>
<dbReference type="Gene3D" id="2.30.30.50">
    <property type="match status" value="1"/>
</dbReference>
<evidence type="ECO:0000259" key="8">
    <source>
        <dbReference type="Pfam" id="PF21006"/>
    </source>
</evidence>
<feature type="domain" description="Nitrile hydratase beta subunit" evidence="7">
    <location>
        <begin position="122"/>
        <end position="218"/>
    </location>
</feature>
<name>A0A849L2P5_9RHOB</name>
<dbReference type="Gene3D" id="1.10.472.20">
    <property type="entry name" value="Nitrile hydratase, beta subunit"/>
    <property type="match status" value="1"/>
</dbReference>
<evidence type="ECO:0000256" key="4">
    <source>
        <dbReference type="ARBA" id="ARBA00044877"/>
    </source>
</evidence>
<dbReference type="GO" id="GO:0018822">
    <property type="term" value="F:nitrile hydratase activity"/>
    <property type="evidence" value="ECO:0007669"/>
    <property type="project" value="UniProtKB-EC"/>
</dbReference>
<keyword evidence="10" id="KW-1185">Reference proteome</keyword>
<reference evidence="9 10" key="1">
    <citation type="submission" date="2020-05" db="EMBL/GenBank/DDBJ databases">
        <title>Gimesia benthica sp. nov., a novel planctomycete isolated from a deep-sea water sample of the Northwest Indian Ocean.</title>
        <authorList>
            <person name="Wang J."/>
            <person name="Ruan C."/>
            <person name="Song L."/>
            <person name="Zhu Y."/>
            <person name="Li A."/>
            <person name="Zheng X."/>
            <person name="Wang L."/>
            <person name="Lu Z."/>
            <person name="Huang Y."/>
            <person name="Du W."/>
            <person name="Zhou Y."/>
            <person name="Huang L."/>
            <person name="Dai X."/>
        </authorList>
    </citation>
    <scope>NUCLEOTIDE SEQUENCE [LARGE SCALE GENOMIC DNA]</scope>
    <source>
        <strain evidence="9 10">YYQ-30</strain>
    </source>
</reference>
<evidence type="ECO:0000313" key="10">
    <source>
        <dbReference type="Proteomes" id="UP000572377"/>
    </source>
</evidence>
<keyword evidence="3 5" id="KW-0456">Lyase</keyword>
<dbReference type="NCBIfam" id="TIGR03888">
    <property type="entry name" value="nitrile_beta"/>
    <property type="match status" value="1"/>
</dbReference>
<comment type="function">
    <text evidence="1 5">NHase catalyzes the hydration of various nitrile compounds to the corresponding amides.</text>
</comment>
<evidence type="ECO:0000256" key="2">
    <source>
        <dbReference type="ARBA" id="ARBA00009098"/>
    </source>
</evidence>
<accession>A0A849L2P5</accession>
<evidence type="ECO:0000256" key="3">
    <source>
        <dbReference type="ARBA" id="ARBA00023239"/>
    </source>
</evidence>
<dbReference type="PIRSF" id="PIRSF001427">
    <property type="entry name" value="NHase_beta"/>
    <property type="match status" value="1"/>
</dbReference>
<proteinExistence type="inferred from homology"/>
<feature type="domain" description="Nitrile hydratase beta subunit-like N-terminal" evidence="8">
    <location>
        <begin position="1"/>
        <end position="99"/>
    </location>
</feature>
<dbReference type="InterPro" id="IPR003168">
    <property type="entry name" value="Nitrile_hydratase_bsu"/>
</dbReference>
<dbReference type="EC" id="4.2.1.84" evidence="5"/>
<dbReference type="Pfam" id="PF02211">
    <property type="entry name" value="NHase_beta_C"/>
    <property type="match status" value="1"/>
</dbReference>
<sequence>MNGPQDLGGRDGFGPVSPETREPLFHADWEKRALALTLAAGALGHWTLDESRHARESLPPLTYYGSSYYEIWIRALEILLQRHGEVGADELAAGHMLRAGLRPERRLQAAQVAPVMARGGPVDRPVRTPARFAPGDTVRTRNHQPRGHTRLPGYAREKTGVIEAVRGVHVYPDSHAHGRGEDPHWLYTVAFDGRTLWGDAAAPGLTVSIDAWEPYLEPA</sequence>
<feature type="region of interest" description="Disordered" evidence="6">
    <location>
        <begin position="1"/>
        <end position="21"/>
    </location>
</feature>
<dbReference type="InterPro" id="IPR042262">
    <property type="entry name" value="CN_hydtase_beta_C"/>
</dbReference>
<evidence type="ECO:0000313" key="9">
    <source>
        <dbReference type="EMBL" id="NNU80510.1"/>
    </source>
</evidence>